<evidence type="ECO:0000313" key="4">
    <source>
        <dbReference type="Proteomes" id="UP000621631"/>
    </source>
</evidence>
<comment type="caution">
    <text evidence="3">The sequence shown here is derived from an EMBL/GenBank/DDBJ whole genome shotgun (WGS) entry which is preliminary data.</text>
</comment>
<sequence length="146" mass="16862">MFSFLFFISFLLHILTLIIIFQLIKKINTLQQVQSPSEIMDLFDTYLEEIKAENEYLQKTLNNNPEDNKQNNSAEKVTNPPHSVETEQPFNVSDQEIPKDEMEASLQARILHLYQNGYAAEEIAKQLDCGKTEAALVIKLHTKSYK</sequence>
<name>A0ABR7VQK5_VIRHA</name>
<feature type="compositionally biased region" description="Polar residues" evidence="1">
    <location>
        <begin position="60"/>
        <end position="76"/>
    </location>
</feature>
<organism evidence="3 4">
    <name type="scientific">Virgibacillus halodenitrificans</name>
    <name type="common">Bacillus halodenitrificans</name>
    <dbReference type="NCBI Taxonomy" id="1482"/>
    <lineage>
        <taxon>Bacteria</taxon>
        <taxon>Bacillati</taxon>
        <taxon>Bacillota</taxon>
        <taxon>Bacilli</taxon>
        <taxon>Bacillales</taxon>
        <taxon>Bacillaceae</taxon>
        <taxon>Virgibacillus</taxon>
    </lineage>
</organism>
<gene>
    <name evidence="3" type="ORF">IC602_16395</name>
</gene>
<keyword evidence="2" id="KW-0812">Transmembrane</keyword>
<proteinExistence type="predicted"/>
<protein>
    <submittedName>
        <fullName evidence="3">Uncharacterized protein</fullName>
    </submittedName>
</protein>
<keyword evidence="4" id="KW-1185">Reference proteome</keyword>
<dbReference type="EMBL" id="JACWEZ010000014">
    <property type="protein sequence ID" value="MBD1224191.1"/>
    <property type="molecule type" value="Genomic_DNA"/>
</dbReference>
<evidence type="ECO:0000256" key="1">
    <source>
        <dbReference type="SAM" id="MobiDB-lite"/>
    </source>
</evidence>
<feature type="region of interest" description="Disordered" evidence="1">
    <location>
        <begin position="60"/>
        <end position="98"/>
    </location>
</feature>
<dbReference type="InterPro" id="IPR046118">
    <property type="entry name" value="DUF6115"/>
</dbReference>
<dbReference type="Proteomes" id="UP000621631">
    <property type="component" value="Unassembled WGS sequence"/>
</dbReference>
<keyword evidence="2" id="KW-1133">Transmembrane helix</keyword>
<evidence type="ECO:0000256" key="2">
    <source>
        <dbReference type="SAM" id="Phobius"/>
    </source>
</evidence>
<evidence type="ECO:0000313" key="3">
    <source>
        <dbReference type="EMBL" id="MBD1224191.1"/>
    </source>
</evidence>
<reference evidence="3 4" key="1">
    <citation type="submission" date="2020-09" db="EMBL/GenBank/DDBJ databases">
        <title>Draft Genome Sequences of Oil-Oxidizing Bacteria Halomonas titanicae, Marinobacter lutaoensis, and Virgibacillus halodenitrificans Isolated from Highly Saline Environments.</title>
        <authorList>
            <person name="Grouzdev D.S."/>
            <person name="Sokolova D.S."/>
            <person name="Semenova E.M."/>
            <person name="Borzenkov I.A."/>
            <person name="Bidzhieva S.K."/>
            <person name="Poltaraus A.B."/>
            <person name="Nazina T.N."/>
        </authorList>
    </citation>
    <scope>NUCLEOTIDE SEQUENCE [LARGE SCALE GENOMIC DNA]</scope>
    <source>
        <strain evidence="3 4">VKM B-3472D</strain>
    </source>
</reference>
<keyword evidence="2" id="KW-0472">Membrane</keyword>
<feature type="transmembrane region" description="Helical" evidence="2">
    <location>
        <begin position="6"/>
        <end position="24"/>
    </location>
</feature>
<dbReference type="RefSeq" id="WP_121614948.1">
    <property type="nucleotide sequence ID" value="NZ_CP033049.1"/>
</dbReference>
<dbReference type="Pfam" id="PF19610">
    <property type="entry name" value="DUF6115"/>
    <property type="match status" value="1"/>
</dbReference>
<accession>A0ABR7VQK5</accession>